<comment type="caution">
    <text evidence="2">The sequence shown here is derived from an EMBL/GenBank/DDBJ whole genome shotgun (WGS) entry which is preliminary data.</text>
</comment>
<feature type="chain" id="PRO_5045421512" description="Secreted protein" evidence="1">
    <location>
        <begin position="22"/>
        <end position="104"/>
    </location>
</feature>
<reference evidence="2 3" key="1">
    <citation type="submission" date="2020-03" db="EMBL/GenBank/DDBJ databases">
        <title>Genomic Encyclopedia of Type Strains, Phase IV (KMG-IV): sequencing the most valuable type-strain genomes for metagenomic binning, comparative biology and taxonomic classification.</title>
        <authorList>
            <person name="Goeker M."/>
        </authorList>
    </citation>
    <scope>NUCLEOTIDE SEQUENCE [LARGE SCALE GENOMIC DNA]</scope>
    <source>
        <strain evidence="2 3">DSM 101599</strain>
    </source>
</reference>
<dbReference type="InterPro" id="IPR046601">
    <property type="entry name" value="DUF6660"/>
</dbReference>
<feature type="signal peptide" evidence="1">
    <location>
        <begin position="1"/>
        <end position="21"/>
    </location>
</feature>
<dbReference type="Pfam" id="PF20365">
    <property type="entry name" value="DUF6660"/>
    <property type="match status" value="1"/>
</dbReference>
<evidence type="ECO:0008006" key="4">
    <source>
        <dbReference type="Google" id="ProtNLM"/>
    </source>
</evidence>
<dbReference type="RefSeq" id="WP_167182499.1">
    <property type="nucleotide sequence ID" value="NZ_JAASQL010000001.1"/>
</dbReference>
<evidence type="ECO:0000313" key="2">
    <source>
        <dbReference type="EMBL" id="NIJ43735.1"/>
    </source>
</evidence>
<dbReference type="Proteomes" id="UP000745859">
    <property type="component" value="Unassembled WGS sequence"/>
</dbReference>
<accession>A0ABX0U7L2</accession>
<evidence type="ECO:0000313" key="3">
    <source>
        <dbReference type="Proteomes" id="UP000745859"/>
    </source>
</evidence>
<keyword evidence="1" id="KW-0732">Signal</keyword>
<protein>
    <recommendedName>
        <fullName evidence="4">Secreted protein</fullName>
    </recommendedName>
</protein>
<name>A0ABX0U7L2_9FLAO</name>
<organism evidence="2 3">
    <name type="scientific">Wenyingzhuangia heitensis</name>
    <dbReference type="NCBI Taxonomy" id="1487859"/>
    <lineage>
        <taxon>Bacteria</taxon>
        <taxon>Pseudomonadati</taxon>
        <taxon>Bacteroidota</taxon>
        <taxon>Flavobacteriia</taxon>
        <taxon>Flavobacteriales</taxon>
        <taxon>Flavobacteriaceae</taxon>
        <taxon>Wenyingzhuangia</taxon>
    </lineage>
</organism>
<proteinExistence type="predicted"/>
<sequence>MRAIAFVLAVFICLLALNPCADKEPHAEDEKYVQVGDTHSHNSDAQDDCSAFCICLCCGASVQLVSVIFFDELKEIELFSTRVFGYKSFYKSYYSNSIWEPPIV</sequence>
<evidence type="ECO:0000256" key="1">
    <source>
        <dbReference type="SAM" id="SignalP"/>
    </source>
</evidence>
<dbReference type="EMBL" id="JAASQL010000001">
    <property type="protein sequence ID" value="NIJ43735.1"/>
    <property type="molecule type" value="Genomic_DNA"/>
</dbReference>
<gene>
    <name evidence="2" type="ORF">FHR24_000174</name>
</gene>
<keyword evidence="3" id="KW-1185">Reference proteome</keyword>